<gene>
    <name evidence="1" type="ORF">pHSJD-312_00090</name>
</gene>
<name>A0A386JBZ7_CLODI</name>
<sequence length="73" mass="8740">MMDKSNVKEIVIKIVFQDEKMKHEKLIQELQNTCELKKLQKIKVIDKNKDDFVSRFFNGEKSKAKDYKIDCFV</sequence>
<geneLocation type="plasmid" evidence="1">
    <name>pHSJD-312</name>
</geneLocation>
<accession>A0A386JBZ7</accession>
<reference evidence="1" key="1">
    <citation type="journal article" date="2018" name="Sci. Rep.">
        <title>Novel Clade C-I Clostridium difficile strains escape diagnostic tests, differ in pathogenicity potential and carry toxins on extrachromosomal elements.</title>
        <authorList>
            <person name="Ramirez-Vargas G."/>
            <person name="Lopez-Urena D."/>
            <person name="Badilla A."/>
            <person name="Orozco-Aguilar J."/>
            <person name="Murillo T."/>
            <person name="Rojas P."/>
            <person name="Riedel T."/>
            <person name="Overmann J."/>
            <person name="Gonzalez G."/>
            <person name="Chaves-Olarte E."/>
            <person name="Quesada-Gomez C."/>
            <person name="Rodriguez C."/>
        </authorList>
    </citation>
    <scope>NUCLEOTIDE SEQUENCE</scope>
    <source>
        <strain evidence="1">HSJD-312</strain>
        <plasmid evidence="1">pHSJD-312</plasmid>
    </source>
</reference>
<proteinExistence type="predicted"/>
<dbReference type="AlphaFoldDB" id="A0A386JBZ7"/>
<protein>
    <submittedName>
        <fullName evidence="1">Uncharacterized protein</fullName>
    </submittedName>
</protein>
<evidence type="ECO:0000313" key="1">
    <source>
        <dbReference type="EMBL" id="AYD68711.1"/>
    </source>
</evidence>
<keyword evidence="1" id="KW-0614">Plasmid</keyword>
<organism evidence="1">
    <name type="scientific">Clostridioides difficile</name>
    <name type="common">Peptoclostridium difficile</name>
    <dbReference type="NCBI Taxonomy" id="1496"/>
    <lineage>
        <taxon>Bacteria</taxon>
        <taxon>Bacillati</taxon>
        <taxon>Bacillota</taxon>
        <taxon>Clostridia</taxon>
        <taxon>Peptostreptococcales</taxon>
        <taxon>Peptostreptococcaceae</taxon>
        <taxon>Clostridioides</taxon>
    </lineage>
</organism>
<dbReference type="EMBL" id="MG973074">
    <property type="protein sequence ID" value="AYD68711.1"/>
    <property type="molecule type" value="Genomic_DNA"/>
</dbReference>